<organism evidence="1">
    <name type="scientific">Timema poppense</name>
    <name type="common">Walking stick</name>
    <dbReference type="NCBI Taxonomy" id="170557"/>
    <lineage>
        <taxon>Eukaryota</taxon>
        <taxon>Metazoa</taxon>
        <taxon>Ecdysozoa</taxon>
        <taxon>Arthropoda</taxon>
        <taxon>Hexapoda</taxon>
        <taxon>Insecta</taxon>
        <taxon>Pterygota</taxon>
        <taxon>Neoptera</taxon>
        <taxon>Polyneoptera</taxon>
        <taxon>Phasmatodea</taxon>
        <taxon>Timematodea</taxon>
        <taxon>Timematoidea</taxon>
        <taxon>Timematidae</taxon>
        <taxon>Timema</taxon>
    </lineage>
</organism>
<reference evidence="1" key="1">
    <citation type="submission" date="2020-11" db="EMBL/GenBank/DDBJ databases">
        <authorList>
            <person name="Tran Van P."/>
        </authorList>
    </citation>
    <scope>NUCLEOTIDE SEQUENCE</scope>
</reference>
<gene>
    <name evidence="1" type="ORF">TPSB3V08_LOCUS15115</name>
</gene>
<protein>
    <submittedName>
        <fullName evidence="1">Uncharacterized protein</fullName>
    </submittedName>
</protein>
<dbReference type="EMBL" id="OD058587">
    <property type="protein sequence ID" value="CAD7421700.1"/>
    <property type="molecule type" value="Genomic_DNA"/>
</dbReference>
<sequence length="63" mass="6930">MPSLVLTDRSQLRAEVSCERSVSTKEATGLLYLNDDCQKSAVSGQSAPKKPRGYCMFAIQIFC</sequence>
<evidence type="ECO:0000313" key="1">
    <source>
        <dbReference type="EMBL" id="CAD7421700.1"/>
    </source>
</evidence>
<name>A0A7R9DVH8_TIMPO</name>
<proteinExistence type="predicted"/>
<accession>A0A7R9DVH8</accession>
<dbReference type="AlphaFoldDB" id="A0A7R9DVH8"/>